<feature type="transmembrane region" description="Helical" evidence="1">
    <location>
        <begin position="22"/>
        <end position="39"/>
    </location>
</feature>
<evidence type="ECO:0000313" key="2">
    <source>
        <dbReference type="EMBL" id="CDH21765.1"/>
    </source>
</evidence>
<keyword evidence="1" id="KW-0472">Membrane</keyword>
<accession>A0A077PBB7</accession>
<evidence type="ECO:0000256" key="1">
    <source>
        <dbReference type="SAM" id="Phobius"/>
    </source>
</evidence>
<evidence type="ECO:0000313" key="3">
    <source>
        <dbReference type="Proteomes" id="UP000028500"/>
    </source>
</evidence>
<reference evidence="2" key="1">
    <citation type="submission" date="2013-07" db="EMBL/GenBank/DDBJ databases">
        <title>Sub-species coevolution in mutualistic symbiosis.</title>
        <authorList>
            <person name="Murfin K."/>
            <person name="Klassen J."/>
            <person name="Lee M."/>
            <person name="Forst S."/>
            <person name="Stock P."/>
            <person name="Goodrich-Blair H."/>
        </authorList>
    </citation>
    <scope>NUCLEOTIDE SEQUENCE [LARGE SCALE GENOMIC DNA]</scope>
    <source>
        <strain evidence="2">Kraussei Quebec</strain>
    </source>
</reference>
<dbReference type="EMBL" id="CBSY010000266">
    <property type="protein sequence ID" value="CDH21765.1"/>
    <property type="molecule type" value="Genomic_DNA"/>
</dbReference>
<dbReference type="AlphaFoldDB" id="A0A077PBB7"/>
<dbReference type="Proteomes" id="UP000028500">
    <property type="component" value="Unassembled WGS sequence"/>
</dbReference>
<keyword evidence="3" id="KW-1185">Reference proteome</keyword>
<sequence length="52" mass="6418">MLTVAFTFVKGENNNNYLFADNLYFVMFFWTFLCLLGMYQKNCRHKWSKQRH</sequence>
<name>A0A077PBB7_XENBV</name>
<keyword evidence="1" id="KW-1133">Transmembrane helix</keyword>
<dbReference type="HOGENOM" id="CLU_3190793_0_0_6"/>
<keyword evidence="1" id="KW-0812">Transmembrane</keyword>
<proteinExistence type="predicted"/>
<organism evidence="2 3">
    <name type="scientific">Xenorhabdus bovienii str. kraussei Quebec</name>
    <dbReference type="NCBI Taxonomy" id="1398203"/>
    <lineage>
        <taxon>Bacteria</taxon>
        <taxon>Pseudomonadati</taxon>
        <taxon>Pseudomonadota</taxon>
        <taxon>Gammaproteobacteria</taxon>
        <taxon>Enterobacterales</taxon>
        <taxon>Morganellaceae</taxon>
        <taxon>Xenorhabdus</taxon>
    </lineage>
</organism>
<protein>
    <submittedName>
        <fullName evidence="2">Uncharacterized protein</fullName>
    </submittedName>
</protein>
<comment type="caution">
    <text evidence="2">The sequence shown here is derived from an EMBL/GenBank/DDBJ whole genome shotgun (WGS) entry which is preliminary data.</text>
</comment>
<gene>
    <name evidence="2" type="ORF">XBKQ1_740006</name>
</gene>